<evidence type="ECO:0000259" key="6">
    <source>
        <dbReference type="PROSITE" id="PS51387"/>
    </source>
</evidence>
<keyword evidence="3" id="KW-0285">Flavoprotein</keyword>
<dbReference type="GO" id="GO:0071949">
    <property type="term" value="F:FAD binding"/>
    <property type="evidence" value="ECO:0007669"/>
    <property type="project" value="InterPro"/>
</dbReference>
<accession>A0A381QDL4</accession>
<dbReference type="InterPro" id="IPR016171">
    <property type="entry name" value="Vanillyl_alc_oxidase_C-sub2"/>
</dbReference>
<dbReference type="InterPro" id="IPR016169">
    <property type="entry name" value="FAD-bd_PCMH_sub2"/>
</dbReference>
<dbReference type="GO" id="GO:0016491">
    <property type="term" value="F:oxidoreductase activity"/>
    <property type="evidence" value="ECO:0007669"/>
    <property type="project" value="UniProtKB-KW"/>
</dbReference>
<dbReference type="InterPro" id="IPR036318">
    <property type="entry name" value="FAD-bd_PCMH-like_sf"/>
</dbReference>
<dbReference type="InterPro" id="IPR006094">
    <property type="entry name" value="Oxid_FAD_bind_N"/>
</dbReference>
<keyword evidence="5" id="KW-0560">Oxidoreductase</keyword>
<dbReference type="InterPro" id="IPR016166">
    <property type="entry name" value="FAD-bd_PCMH"/>
</dbReference>
<dbReference type="PANTHER" id="PTHR42934">
    <property type="entry name" value="GLYCOLATE OXIDASE SUBUNIT GLCD"/>
    <property type="match status" value="1"/>
</dbReference>
<evidence type="ECO:0000256" key="2">
    <source>
        <dbReference type="ARBA" id="ARBA00008000"/>
    </source>
</evidence>
<dbReference type="InterPro" id="IPR051914">
    <property type="entry name" value="FAD-linked_OxidoTrans_Type4"/>
</dbReference>
<dbReference type="SUPFAM" id="SSF55103">
    <property type="entry name" value="FAD-linked oxidases, C-terminal domain"/>
    <property type="match status" value="1"/>
</dbReference>
<evidence type="ECO:0000256" key="4">
    <source>
        <dbReference type="ARBA" id="ARBA00022827"/>
    </source>
</evidence>
<dbReference type="EMBL" id="UINC01001316">
    <property type="protein sequence ID" value="SUZ77415.1"/>
    <property type="molecule type" value="Genomic_DNA"/>
</dbReference>
<organism evidence="7">
    <name type="scientific">marine metagenome</name>
    <dbReference type="NCBI Taxonomy" id="408172"/>
    <lineage>
        <taxon>unclassified sequences</taxon>
        <taxon>metagenomes</taxon>
        <taxon>ecological metagenomes</taxon>
    </lineage>
</organism>
<gene>
    <name evidence="7" type="ORF">METZ01_LOCUS30269</name>
</gene>
<dbReference type="FunFam" id="1.10.45.10:FF:000001">
    <property type="entry name" value="D-lactate dehydrogenase mitochondrial"/>
    <property type="match status" value="1"/>
</dbReference>
<dbReference type="FunFam" id="3.30.70.2740:FF:000001">
    <property type="entry name" value="D-lactate dehydrogenase mitochondrial"/>
    <property type="match status" value="1"/>
</dbReference>
<protein>
    <recommendedName>
        <fullName evidence="6">FAD-binding PCMH-type domain-containing protein</fullName>
    </recommendedName>
</protein>
<dbReference type="AlphaFoldDB" id="A0A381QDL4"/>
<evidence type="ECO:0000256" key="5">
    <source>
        <dbReference type="ARBA" id="ARBA00023002"/>
    </source>
</evidence>
<dbReference type="Pfam" id="PF02913">
    <property type="entry name" value="FAD-oxidase_C"/>
    <property type="match status" value="1"/>
</dbReference>
<dbReference type="PROSITE" id="PS51387">
    <property type="entry name" value="FAD_PCMH"/>
    <property type="match status" value="1"/>
</dbReference>
<dbReference type="PANTHER" id="PTHR42934:SF1">
    <property type="entry name" value="GLYCOLATE OXIDASE SUBUNIT GLCD"/>
    <property type="match status" value="1"/>
</dbReference>
<evidence type="ECO:0000256" key="1">
    <source>
        <dbReference type="ARBA" id="ARBA00001974"/>
    </source>
</evidence>
<feature type="domain" description="FAD-binding PCMH-type" evidence="6">
    <location>
        <begin position="40"/>
        <end position="219"/>
    </location>
</feature>
<keyword evidence="4" id="KW-0274">FAD</keyword>
<reference evidence="7" key="1">
    <citation type="submission" date="2018-05" db="EMBL/GenBank/DDBJ databases">
        <authorList>
            <person name="Lanie J.A."/>
            <person name="Ng W.-L."/>
            <person name="Kazmierczak K.M."/>
            <person name="Andrzejewski T.M."/>
            <person name="Davidsen T.M."/>
            <person name="Wayne K.J."/>
            <person name="Tettelin H."/>
            <person name="Glass J.I."/>
            <person name="Rusch D."/>
            <person name="Podicherti R."/>
            <person name="Tsui H.-C.T."/>
            <person name="Winkler M.E."/>
        </authorList>
    </citation>
    <scope>NUCLEOTIDE SEQUENCE</scope>
</reference>
<proteinExistence type="inferred from homology"/>
<dbReference type="InterPro" id="IPR016164">
    <property type="entry name" value="FAD-linked_Oxase-like_C"/>
</dbReference>
<comment type="cofactor">
    <cofactor evidence="1">
        <name>FAD</name>
        <dbReference type="ChEBI" id="CHEBI:57692"/>
    </cofactor>
</comment>
<sequence>MTRPLPSTVVSDLAEIVGHEHVITDPDRLLVYESDGLTAYRRPPRAVVLPSSTEEISAVVGLLHSNGIEVIPRGAGTGLSGGALATPEGVIVGTARMNRILKIDVENRIAIAQPGVINARLTEATNSYGLYYAPDPSSQSTCTLGGNVAENSGGPHCLKYGVTARYVTGLTVVLAGGRIVELGGVGRDPYTTLDLVGLFVGSEGCFGIATEIELRLLPITEGVRTLLGIFESVESAGRAVTKIIASGLMPAAVEIVDGPTIEAVEASVFAAGYPLEAGAALVIEFDGTDTGLDLDADRAEQCCLEEGAIEVQRATDPEHRVKLWTARKKAFGAMGRIAPDLLVQDATVPRTKLPEVLAGIDDIGNRYGLKIANVFHAGDGNLHPNILFDRQNQNELELVERASKEIMQLCVDAGGTITGEHGVGVDKRQYMTLVHGPAELEAMAAAKRVFDPASLFNPGKVLPAVEVKGATDTAKILAIGE</sequence>
<dbReference type="Gene3D" id="1.10.45.10">
    <property type="entry name" value="Vanillyl-alcohol Oxidase, Chain A, domain 4"/>
    <property type="match status" value="1"/>
</dbReference>
<dbReference type="Gene3D" id="3.30.70.2740">
    <property type="match status" value="1"/>
</dbReference>
<comment type="similarity">
    <text evidence="2">Belongs to the FAD-binding oxidoreductase/transferase type 4 family.</text>
</comment>
<dbReference type="Gene3D" id="3.30.465.10">
    <property type="match status" value="1"/>
</dbReference>
<evidence type="ECO:0000256" key="3">
    <source>
        <dbReference type="ARBA" id="ARBA00022630"/>
    </source>
</evidence>
<name>A0A381QDL4_9ZZZZ</name>
<dbReference type="InterPro" id="IPR004113">
    <property type="entry name" value="FAD-bd_oxidored_4_C"/>
</dbReference>
<dbReference type="SUPFAM" id="SSF56176">
    <property type="entry name" value="FAD-binding/transporter-associated domain-like"/>
    <property type="match status" value="1"/>
</dbReference>
<dbReference type="Pfam" id="PF01565">
    <property type="entry name" value="FAD_binding_4"/>
    <property type="match status" value="1"/>
</dbReference>
<evidence type="ECO:0000313" key="7">
    <source>
        <dbReference type="EMBL" id="SUZ77415.1"/>
    </source>
</evidence>